<feature type="domain" description="NACHT" evidence="3">
    <location>
        <begin position="293"/>
        <end position="408"/>
    </location>
</feature>
<name>A0ABR1HJ68_9HYPO</name>
<dbReference type="PANTHER" id="PTHR10039">
    <property type="entry name" value="AMELOGENIN"/>
    <property type="match status" value="1"/>
</dbReference>
<keyword evidence="2" id="KW-0175">Coiled coil</keyword>
<dbReference type="PANTHER" id="PTHR10039:SF14">
    <property type="entry name" value="NACHT DOMAIN-CONTAINING PROTEIN"/>
    <property type="match status" value="1"/>
</dbReference>
<feature type="coiled-coil region" evidence="2">
    <location>
        <begin position="190"/>
        <end position="217"/>
    </location>
</feature>
<organism evidence="4 5">
    <name type="scientific">Neonectria magnoliae</name>
    <dbReference type="NCBI Taxonomy" id="2732573"/>
    <lineage>
        <taxon>Eukaryota</taxon>
        <taxon>Fungi</taxon>
        <taxon>Dikarya</taxon>
        <taxon>Ascomycota</taxon>
        <taxon>Pezizomycotina</taxon>
        <taxon>Sordariomycetes</taxon>
        <taxon>Hypocreomycetidae</taxon>
        <taxon>Hypocreales</taxon>
        <taxon>Nectriaceae</taxon>
        <taxon>Neonectria</taxon>
    </lineage>
</organism>
<dbReference type="Proteomes" id="UP001498421">
    <property type="component" value="Unassembled WGS sequence"/>
</dbReference>
<dbReference type="Pfam" id="PF24809">
    <property type="entry name" value="DUF7708"/>
    <property type="match status" value="1"/>
</dbReference>
<dbReference type="Pfam" id="PF24883">
    <property type="entry name" value="NPHP3_N"/>
    <property type="match status" value="1"/>
</dbReference>
<evidence type="ECO:0000313" key="5">
    <source>
        <dbReference type="Proteomes" id="UP001498421"/>
    </source>
</evidence>
<dbReference type="InterPro" id="IPR056884">
    <property type="entry name" value="NPHP3-like_N"/>
</dbReference>
<dbReference type="Pfam" id="PF13424">
    <property type="entry name" value="TPR_12"/>
    <property type="match status" value="2"/>
</dbReference>
<dbReference type="InterPro" id="IPR019734">
    <property type="entry name" value="TPR_rpt"/>
</dbReference>
<dbReference type="InterPro" id="IPR007111">
    <property type="entry name" value="NACHT_NTPase"/>
</dbReference>
<dbReference type="EMBL" id="JAZAVK010000123">
    <property type="protein sequence ID" value="KAK7421253.1"/>
    <property type="molecule type" value="Genomic_DNA"/>
</dbReference>
<dbReference type="InterPro" id="IPR027417">
    <property type="entry name" value="P-loop_NTPase"/>
</dbReference>
<comment type="caution">
    <text evidence="4">The sequence shown here is derived from an EMBL/GenBank/DDBJ whole genome shotgun (WGS) entry which is preliminary data.</text>
</comment>
<keyword evidence="5" id="KW-1185">Reference proteome</keyword>
<dbReference type="Gene3D" id="3.40.50.300">
    <property type="entry name" value="P-loop containing nucleotide triphosphate hydrolases"/>
    <property type="match status" value="1"/>
</dbReference>
<dbReference type="SMART" id="SM00028">
    <property type="entry name" value="TPR"/>
    <property type="match status" value="5"/>
</dbReference>
<reference evidence="4 5" key="1">
    <citation type="journal article" date="2025" name="Microbiol. Resour. Announc.">
        <title>Draft genome sequences for Neonectria magnoliae and Neonectria punicea, canker pathogens of Liriodendron tulipifera and Acer saccharum in West Virginia.</title>
        <authorList>
            <person name="Petronek H.M."/>
            <person name="Kasson M.T."/>
            <person name="Metheny A.M."/>
            <person name="Stauder C.M."/>
            <person name="Lovett B."/>
            <person name="Lynch S.C."/>
            <person name="Garnas J.R."/>
            <person name="Kasson L.R."/>
            <person name="Stajich J.E."/>
        </authorList>
    </citation>
    <scope>NUCLEOTIDE SEQUENCE [LARGE SCALE GENOMIC DNA]</scope>
    <source>
        <strain evidence="4 5">NRRL 64651</strain>
    </source>
</reference>
<dbReference type="InterPro" id="IPR011990">
    <property type="entry name" value="TPR-like_helical_dom_sf"/>
</dbReference>
<sequence>MSQTCADVEDKPSVSCDVGPGQILQVHTTKDEDARFLDQSSTSLEKLMNSVSDLDRTHSSTCRVRKISTKLEPLVGFIERYAKAVDFFVQGTDGSLLSPIALVWGMLRVVLVSASSLSRYFPKLLDMLERLRDVFSIYRRYEELFGQGRSFGAALASFYSHFLELLLKARRIFQRRGRILLLRSLWSSFESDFQNSLDKLARLLANLEQETTLAHRKALHEALNKLEQQGQDRDASVKACEAQKNRRKLMDWLSPEDSSGHLEKIAQRRMNNTGQWILQEHCFKEWESASTSSILWVHGDPGSGKTMLATSIIQHLQSRGGLGAAVAFYFCNQADRLRQDDEAIVSSMMAQICTQSPAVPPCLEQAYQTARAYGRRQIGASDSPVALLKTLISGLKGFYLVVDGVDELGNGSKILTILNDLTLTTSTVHIMVLSRDLPHIRNKLTECPSIVLDALRMKEDITAFVSDAAASLPTDDAALRQAIVQLVSNKADGMFLWSKLVMDSLSQAASPWHLLSLVEEIPQSLTALYVDCLNSLQQQDAYKQDLASTLLRWVCCSKRPLTWAELQCAVSGACHDEGRLDGDLPVLFQPVVVQLGHPLVLYDPSKDAFRLQHLSVRDFLVNPSTRFTIPTAAGRFLVEPKAAAHSLASVCLSHLLRSTGDGTPLTSYAMSFWCEHVLEAPHSDELQDRVACFLAESPRRLAWLSNKLLLDQPGFLLQNVVRLHTRLQTWLTAAEERTTPVQPSLTSDWIEDVISILLHANLDQTSVLQENLSYFEKLMFVRDLARYLKQSNRIHAVIATLEGHLASCQRPDEDIANAWILNALGILYDQEKQTARSMSLHRRALETQTLALGPNHIQASWTVNELGRMYRHTGDFANAVTNHQRALAILQTSLPQDHLEVVWTKNTLARAIRKQGRPGEALPLHERAHAVRRHSLGESHPHTLWVLGDMAQCYRDLGNLARAEECHRLAMKGRIEALGDEHPDTLWSINDLGVVLAERGDMAGALALQQRALEAQSRVLGTQHVHTLWTRNVLDELKAQHQDPHVVRR</sequence>
<evidence type="ECO:0000256" key="1">
    <source>
        <dbReference type="ARBA" id="ARBA00022737"/>
    </source>
</evidence>
<dbReference type="Gene3D" id="1.25.40.10">
    <property type="entry name" value="Tetratricopeptide repeat domain"/>
    <property type="match status" value="2"/>
</dbReference>
<dbReference type="PROSITE" id="PS50837">
    <property type="entry name" value="NACHT"/>
    <property type="match status" value="1"/>
</dbReference>
<proteinExistence type="predicted"/>
<accession>A0ABR1HJ68</accession>
<protein>
    <recommendedName>
        <fullName evidence="3">NACHT domain-containing protein</fullName>
    </recommendedName>
</protein>
<gene>
    <name evidence="4" type="ORF">QQZ08_010030</name>
</gene>
<dbReference type="InterPro" id="IPR056125">
    <property type="entry name" value="DUF7708"/>
</dbReference>
<dbReference type="Pfam" id="PF13374">
    <property type="entry name" value="TPR_10"/>
    <property type="match status" value="1"/>
</dbReference>
<keyword evidence="1" id="KW-0677">Repeat</keyword>
<dbReference type="SUPFAM" id="SSF52540">
    <property type="entry name" value="P-loop containing nucleoside triphosphate hydrolases"/>
    <property type="match status" value="1"/>
</dbReference>
<dbReference type="SUPFAM" id="SSF48452">
    <property type="entry name" value="TPR-like"/>
    <property type="match status" value="2"/>
</dbReference>
<evidence type="ECO:0000259" key="3">
    <source>
        <dbReference type="PROSITE" id="PS50837"/>
    </source>
</evidence>
<evidence type="ECO:0000256" key="2">
    <source>
        <dbReference type="SAM" id="Coils"/>
    </source>
</evidence>
<evidence type="ECO:0000313" key="4">
    <source>
        <dbReference type="EMBL" id="KAK7421253.1"/>
    </source>
</evidence>